<protein>
    <submittedName>
        <fullName evidence="4">HAUS augmin-like complex subunit 6</fullName>
    </submittedName>
</protein>
<dbReference type="OrthoDB" id="5575722at2759"/>
<feature type="domain" description="HAUS augmin-like complex subunit 6 N-terminal" evidence="3">
    <location>
        <begin position="13"/>
        <end position="237"/>
    </location>
</feature>
<dbReference type="RefSeq" id="XP_019718816.1">
    <property type="nucleotide sequence ID" value="XM_019863257.1"/>
</dbReference>
<name>A0A3Q2YH02_HIPCM</name>
<proteinExistence type="predicted"/>
<keyword evidence="1" id="KW-0175">Coiled coil</keyword>
<reference evidence="4" key="2">
    <citation type="submission" date="2025-09" db="UniProtKB">
        <authorList>
            <consortium name="Ensembl"/>
        </authorList>
    </citation>
    <scope>IDENTIFICATION</scope>
</reference>
<evidence type="ECO:0000256" key="1">
    <source>
        <dbReference type="SAM" id="Coils"/>
    </source>
</evidence>
<accession>A0A3Q2YH02</accession>
<dbReference type="GO" id="GO:1990498">
    <property type="term" value="C:mitotic spindle microtubule"/>
    <property type="evidence" value="ECO:0007669"/>
    <property type="project" value="TreeGrafter"/>
</dbReference>
<dbReference type="InterPro" id="IPR028163">
    <property type="entry name" value="HAUS_6_N"/>
</dbReference>
<dbReference type="GeneID" id="109511898"/>
<feature type="coiled-coil region" evidence="1">
    <location>
        <begin position="185"/>
        <end position="219"/>
    </location>
</feature>
<dbReference type="Pfam" id="PF14661">
    <property type="entry name" value="HAUS6_N"/>
    <property type="match status" value="1"/>
</dbReference>
<reference evidence="4" key="1">
    <citation type="submission" date="2025-08" db="UniProtKB">
        <authorList>
            <consortium name="Ensembl"/>
        </authorList>
    </citation>
    <scope>IDENTIFICATION</scope>
</reference>
<sequence length="716" mass="80045">MANQTQKDDGANLWFCLLALGLQPEKRIHLLPNSSKHIKMGPNMFDKPNKDAFHIVIQFLLEKLNSTRFQQTYKFCWPPFTTKQDTEFRKATRVWLQEIMAETGYTGSKVLASLLLSPGGPKFTSLMVHLVMHVMQQEMKTFITDDSWVADAVFKPTSSRRMALKRLQVVKKRFWEQAAHQDLFLLEVQKKSQRLMDSMRDLRAESKKYDELLQQHARDSVEEDSGDKADMVRSLWATVDGMLTTTESNRKVLESVLQGDVDQHALDGSRRHLQIPRCLLQRIEQPSQQLSLGKAYEAGQLNLLWPLELMNHSLRLLKEEAHEGSPRLSLPQLRQIQQQVARQLQELKLLRLKISKEEIPKMRSAILELEGEWDRKWADKLKSKSLVSLFNDDPVLGLLTMPMPRLSFGAALDGSNASCIFSQFPAKLPEKSPECPSPAEGENESNTSTEDYKSGGCPAAEEHLHGDAAARSSGVNSSFDWLLDMSASCHRETTPKPLQATVRPTSRSQSKVTAKPILDLECDNLADQFADAVTTTSPSTGRLASLELEGILSILHGDPFNTRKQLPRTPESLIVDVKSSWQKALEEDDDAKKCDKSVFGCRTPFREPCGGVAHRPGSSGDCASTSNHSSQQSFWGTFHATTPISLQQETLPHLLSFDSLLSLEDDTEEEVLIPCLNEDDTRSALNPGGGHRAQSCHGSSSECLLLNFDVTAASGE</sequence>
<dbReference type="GeneTree" id="ENSGT00390000008250"/>
<dbReference type="OMA" id="HFARYVA"/>
<evidence type="ECO:0000313" key="5">
    <source>
        <dbReference type="Proteomes" id="UP000264820"/>
    </source>
</evidence>
<dbReference type="CTD" id="54801"/>
<dbReference type="STRING" id="109280.ENSHCOP00000017509"/>
<dbReference type="KEGG" id="hcq:109511898"/>
<dbReference type="Ensembl" id="ENSHCOT00000013591.1">
    <property type="protein sequence ID" value="ENSHCOP00000017509.1"/>
    <property type="gene ID" value="ENSHCOG00000001382.1"/>
</dbReference>
<dbReference type="GO" id="GO:0070652">
    <property type="term" value="C:HAUS complex"/>
    <property type="evidence" value="ECO:0007669"/>
    <property type="project" value="InterPro"/>
</dbReference>
<dbReference type="AlphaFoldDB" id="A0A3Q2YH02"/>
<keyword evidence="5" id="KW-1185">Reference proteome</keyword>
<organism evidence="4 5">
    <name type="scientific">Hippocampus comes</name>
    <name type="common">Tiger tail seahorse</name>
    <dbReference type="NCBI Taxonomy" id="109280"/>
    <lineage>
        <taxon>Eukaryota</taxon>
        <taxon>Metazoa</taxon>
        <taxon>Chordata</taxon>
        <taxon>Craniata</taxon>
        <taxon>Vertebrata</taxon>
        <taxon>Euteleostomi</taxon>
        <taxon>Actinopterygii</taxon>
        <taxon>Neopterygii</taxon>
        <taxon>Teleostei</taxon>
        <taxon>Neoteleostei</taxon>
        <taxon>Acanthomorphata</taxon>
        <taxon>Syngnathiaria</taxon>
        <taxon>Syngnathiformes</taxon>
        <taxon>Syngnathoidei</taxon>
        <taxon>Syngnathidae</taxon>
        <taxon>Hippocampus</taxon>
    </lineage>
</organism>
<dbReference type="Proteomes" id="UP000264820">
    <property type="component" value="Unplaced"/>
</dbReference>
<evidence type="ECO:0000259" key="3">
    <source>
        <dbReference type="Pfam" id="PF14661"/>
    </source>
</evidence>
<dbReference type="PANTHER" id="PTHR16151">
    <property type="entry name" value="HAUS AUGMIN-LIKE COMPLEX SUBUNIT 6"/>
    <property type="match status" value="1"/>
</dbReference>
<dbReference type="RefSeq" id="XP_019718815.1">
    <property type="nucleotide sequence ID" value="XM_019863256.1"/>
</dbReference>
<evidence type="ECO:0000313" key="4">
    <source>
        <dbReference type="Ensembl" id="ENSHCOP00000017509.1"/>
    </source>
</evidence>
<feature type="region of interest" description="Disordered" evidence="2">
    <location>
        <begin position="430"/>
        <end position="460"/>
    </location>
</feature>
<evidence type="ECO:0000256" key="2">
    <source>
        <dbReference type="SAM" id="MobiDB-lite"/>
    </source>
</evidence>
<dbReference type="InterPro" id="IPR026797">
    <property type="entry name" value="HAUS_6"/>
</dbReference>
<dbReference type="PANTHER" id="PTHR16151:SF2">
    <property type="entry name" value="HAUS AUGMIN-LIKE COMPLEX SUBUNIT 6"/>
    <property type="match status" value="1"/>
</dbReference>
<dbReference type="GO" id="GO:0008017">
    <property type="term" value="F:microtubule binding"/>
    <property type="evidence" value="ECO:0007669"/>
    <property type="project" value="TreeGrafter"/>
</dbReference>
<dbReference type="GO" id="GO:0051225">
    <property type="term" value="P:spindle assembly"/>
    <property type="evidence" value="ECO:0007669"/>
    <property type="project" value="InterPro"/>
</dbReference>